<evidence type="ECO:0000259" key="12">
    <source>
        <dbReference type="Pfam" id="PF00593"/>
    </source>
</evidence>
<evidence type="ECO:0000256" key="6">
    <source>
        <dbReference type="ARBA" id="ARBA00023077"/>
    </source>
</evidence>
<feature type="signal peptide" evidence="11">
    <location>
        <begin position="1"/>
        <end position="21"/>
    </location>
</feature>
<dbReference type="InterPro" id="IPR039426">
    <property type="entry name" value="TonB-dep_rcpt-like"/>
</dbReference>
<evidence type="ECO:0000259" key="13">
    <source>
        <dbReference type="Pfam" id="PF07715"/>
    </source>
</evidence>
<gene>
    <name evidence="14" type="ORF">TBC1_12673</name>
</gene>
<evidence type="ECO:0000256" key="8">
    <source>
        <dbReference type="ARBA" id="ARBA00023170"/>
    </source>
</evidence>
<reference evidence="14" key="1">
    <citation type="journal article" date="2015" name="Genome Announc.">
        <title>Draft Genome Sequence of Bacteroidales Strain TBC1, a Novel Isolate from a Methanogenic Wastewater Treatment System.</title>
        <authorList>
            <person name="Tourlousse D.M."/>
            <person name="Matsuura N."/>
            <person name="Sun L."/>
            <person name="Toyonaga M."/>
            <person name="Kuroda K."/>
            <person name="Ohashi A."/>
            <person name="Cruz R."/>
            <person name="Yamaguchi T."/>
            <person name="Sekiguchi Y."/>
        </authorList>
    </citation>
    <scope>NUCLEOTIDE SEQUENCE [LARGE SCALE GENOMIC DNA]</scope>
    <source>
        <strain evidence="14">TBC1</strain>
    </source>
</reference>
<dbReference type="OrthoDB" id="1109239at2"/>
<dbReference type="InterPro" id="IPR012910">
    <property type="entry name" value="Plug_dom"/>
</dbReference>
<dbReference type="PANTHER" id="PTHR30069:SF29">
    <property type="entry name" value="HEMOGLOBIN AND HEMOGLOBIN-HAPTOGLOBIN-BINDING PROTEIN 1-RELATED"/>
    <property type="match status" value="1"/>
</dbReference>
<dbReference type="InterPro" id="IPR000531">
    <property type="entry name" value="Beta-barrel_TonB"/>
</dbReference>
<dbReference type="AlphaFoldDB" id="A0A0S7BV46"/>
<comment type="similarity">
    <text evidence="10">Belongs to the TonB-dependent receptor family.</text>
</comment>
<evidence type="ECO:0000256" key="4">
    <source>
        <dbReference type="ARBA" id="ARBA00022692"/>
    </source>
</evidence>
<dbReference type="InterPro" id="IPR036942">
    <property type="entry name" value="Beta-barrel_TonB_sf"/>
</dbReference>
<evidence type="ECO:0000256" key="11">
    <source>
        <dbReference type="SAM" id="SignalP"/>
    </source>
</evidence>
<dbReference type="Pfam" id="PF07715">
    <property type="entry name" value="Plug"/>
    <property type="match status" value="1"/>
</dbReference>
<dbReference type="RefSeq" id="WP_062044776.1">
    <property type="nucleotide sequence ID" value="NZ_DF968183.1"/>
</dbReference>
<dbReference type="SUPFAM" id="SSF56935">
    <property type="entry name" value="Porins"/>
    <property type="match status" value="1"/>
</dbReference>
<dbReference type="PATRIC" id="fig|1678841.3.peg.3421"/>
<keyword evidence="9" id="KW-0998">Cell outer membrane</keyword>
<dbReference type="Pfam" id="PF00593">
    <property type="entry name" value="TonB_dep_Rec_b-barrel"/>
    <property type="match status" value="1"/>
</dbReference>
<evidence type="ECO:0000256" key="2">
    <source>
        <dbReference type="ARBA" id="ARBA00022448"/>
    </source>
</evidence>
<dbReference type="InterPro" id="IPR037066">
    <property type="entry name" value="Plug_dom_sf"/>
</dbReference>
<dbReference type="GO" id="GO:0009279">
    <property type="term" value="C:cell outer membrane"/>
    <property type="evidence" value="ECO:0007669"/>
    <property type="project" value="UniProtKB-SubCell"/>
</dbReference>
<protein>
    <submittedName>
        <fullName evidence="14">Outer membrane receptor for ferrienterochelin and colicins</fullName>
    </submittedName>
</protein>
<dbReference type="SUPFAM" id="SSF49464">
    <property type="entry name" value="Carboxypeptidase regulatory domain-like"/>
    <property type="match status" value="1"/>
</dbReference>
<keyword evidence="2" id="KW-0813">Transport</keyword>
<dbReference type="InterPro" id="IPR008969">
    <property type="entry name" value="CarboxyPept-like_regulatory"/>
</dbReference>
<dbReference type="GO" id="GO:0015344">
    <property type="term" value="F:siderophore uptake transmembrane transporter activity"/>
    <property type="evidence" value="ECO:0007669"/>
    <property type="project" value="TreeGrafter"/>
</dbReference>
<evidence type="ECO:0000256" key="3">
    <source>
        <dbReference type="ARBA" id="ARBA00022452"/>
    </source>
</evidence>
<evidence type="ECO:0000313" key="15">
    <source>
        <dbReference type="Proteomes" id="UP000053091"/>
    </source>
</evidence>
<keyword evidence="8 14" id="KW-0675">Receptor</keyword>
<proteinExistence type="inferred from homology"/>
<keyword evidence="7 10" id="KW-0472">Membrane</keyword>
<keyword evidence="5 11" id="KW-0732">Signal</keyword>
<feature type="chain" id="PRO_5006633192" evidence="11">
    <location>
        <begin position="22"/>
        <end position="742"/>
    </location>
</feature>
<comment type="subcellular location">
    <subcellularLocation>
        <location evidence="1">Cell outer membrane</location>
        <topology evidence="1">Multi-pass membrane protein</topology>
    </subcellularLocation>
</comment>
<evidence type="ECO:0000256" key="10">
    <source>
        <dbReference type="RuleBase" id="RU003357"/>
    </source>
</evidence>
<name>A0A0S7BV46_9BACT</name>
<organism evidence="14">
    <name type="scientific">Lentimicrobium saccharophilum</name>
    <dbReference type="NCBI Taxonomy" id="1678841"/>
    <lineage>
        <taxon>Bacteria</taxon>
        <taxon>Pseudomonadati</taxon>
        <taxon>Bacteroidota</taxon>
        <taxon>Bacteroidia</taxon>
        <taxon>Bacteroidales</taxon>
        <taxon>Lentimicrobiaceae</taxon>
        <taxon>Lentimicrobium</taxon>
    </lineage>
</organism>
<keyword evidence="6 10" id="KW-0798">TonB box</keyword>
<sequence>MKTFISAVLVALLFHASLASGQKPVNGKVTSTEPDGKSVPLPYANVYWSGTQEGTVADENGRFSLERKFAGPAKLVVSFVGYLNDTLLVEPGRNSVQINLKKGAELAEVEIRERMAGSFISSIKPIKTEVITTAGLQKLACCNLSESFENNATVDVGFSDAVTGARQIQMLGLAGIYSQLMVENIPFTRGLGSAFGLTYIPGTWMESIQISKGTSSVVNGYESTTGQINAELRKPWDSEKFFLNVYANNEGRAEVNAHATHVLKEDVLSTMVLAHASTQMSRIDMNDDGFLDQPLSRHVNVSNRWSYEKHGVTESKFGFNFLYDERDGGQLTKLSSDEAVQNGDYVMKLVTRRAQLYDKTGFIFRNLPNTSLGLIFSGLYHEQESVFGRNEYNARQLGFYGNAIFQSQIGNEAHIYNAGVSLMYDDYDEAFADSTFDRFESVPGIFAQYTYNPDEKLSIIAGLRVDYHNRYGTLVTPRFHFKVNLFEKTVLRGSAGKGYRSASVLAENTGMLVSARQLVFREDFRMEEAWNYGLNLTQTIALSEKRDLVLSADFYRTDFVNQVIIDLDQSYDRIVLYNLDGNSYSNSFQVNAEAALFEGFDVTAAYRLNDVRVTTAGELHERPLVSRHKGLFTMSYATRFEKWKFDFTGQYHGRTRLPLGVPHLEHAGYGTYSPDYITIHTQITRKFKKWDAYLGVENLTNFMQHHPVLQADSPFESGFDAGMIWGPILGRMFYAGIRYSIQ</sequence>
<keyword evidence="3" id="KW-1134">Transmembrane beta strand</keyword>
<evidence type="ECO:0000256" key="9">
    <source>
        <dbReference type="ARBA" id="ARBA00023237"/>
    </source>
</evidence>
<keyword evidence="4" id="KW-0812">Transmembrane</keyword>
<dbReference type="STRING" id="1678841.TBC1_12673"/>
<feature type="domain" description="TonB-dependent receptor plug" evidence="13">
    <location>
        <begin position="125"/>
        <end position="226"/>
    </location>
</feature>
<dbReference type="Pfam" id="PF13715">
    <property type="entry name" value="CarbopepD_reg_2"/>
    <property type="match status" value="1"/>
</dbReference>
<keyword evidence="15" id="KW-1185">Reference proteome</keyword>
<evidence type="ECO:0000256" key="5">
    <source>
        <dbReference type="ARBA" id="ARBA00022729"/>
    </source>
</evidence>
<feature type="domain" description="TonB-dependent receptor-like beta-barrel" evidence="12">
    <location>
        <begin position="302"/>
        <end position="699"/>
    </location>
</feature>
<evidence type="ECO:0000313" key="14">
    <source>
        <dbReference type="EMBL" id="GAP44860.1"/>
    </source>
</evidence>
<dbReference type="GO" id="GO:0044718">
    <property type="term" value="P:siderophore transmembrane transport"/>
    <property type="evidence" value="ECO:0007669"/>
    <property type="project" value="TreeGrafter"/>
</dbReference>
<accession>A0A0S7BV46</accession>
<evidence type="ECO:0000256" key="1">
    <source>
        <dbReference type="ARBA" id="ARBA00004571"/>
    </source>
</evidence>
<dbReference type="PANTHER" id="PTHR30069">
    <property type="entry name" value="TONB-DEPENDENT OUTER MEMBRANE RECEPTOR"/>
    <property type="match status" value="1"/>
</dbReference>
<dbReference type="Gene3D" id="2.40.170.20">
    <property type="entry name" value="TonB-dependent receptor, beta-barrel domain"/>
    <property type="match status" value="1"/>
</dbReference>
<dbReference type="Gene3D" id="2.170.130.10">
    <property type="entry name" value="TonB-dependent receptor, plug domain"/>
    <property type="match status" value="1"/>
</dbReference>
<evidence type="ECO:0000256" key="7">
    <source>
        <dbReference type="ARBA" id="ARBA00023136"/>
    </source>
</evidence>
<dbReference type="Proteomes" id="UP000053091">
    <property type="component" value="Unassembled WGS sequence"/>
</dbReference>
<dbReference type="EMBL" id="DF968183">
    <property type="protein sequence ID" value="GAP44860.1"/>
    <property type="molecule type" value="Genomic_DNA"/>
</dbReference>